<sequence>MKLFTVATLVTLAAAAPSIAPNPKVNVKLEMQENSKVKATVSNPTGESIKILKTGSILDSAPVQKASVSNEGSKVAFEGIRVFMGPQAEESNFQIIPAGESVEVTFDIAEIYNLSNGGSFDVQSNGQLSYAKSGDITKLGYISFESNKLNTHVDGAAAAASYSSFHQMMKRETIQSDCTGSKLTAIQTASKNIRDIATKAAEGARSGPAKKMTEYFESASQQTRNVVAGAFDKMAKLYSTSGGKPDVYCTDRASNCQGGVVAYTLPSQNYIVYCPTWFSSYQPLDRTCRKVDQAHIAVHESTHLSLVKGTSDYNTYGYANSINLPASQNLNHADTYAYFAHDTLSGC</sequence>
<dbReference type="GO" id="GO:0004222">
    <property type="term" value="F:metalloendopeptidase activity"/>
    <property type="evidence" value="ECO:0007669"/>
    <property type="project" value="InterPro"/>
</dbReference>
<dbReference type="AlphaFoldDB" id="A0A179F0R5"/>
<evidence type="ECO:0000259" key="17">
    <source>
        <dbReference type="SMART" id="SM01351"/>
    </source>
</evidence>
<dbReference type="PANTHER" id="PTHR37016">
    <property type="match status" value="1"/>
</dbReference>
<feature type="binding site" evidence="14">
    <location>
        <position position="303"/>
    </location>
    <ligand>
        <name>Zn(2+)</name>
        <dbReference type="ChEBI" id="CHEBI:29105"/>
        <note>catalytic</note>
    </ligand>
</feature>
<keyword evidence="6 15" id="KW-0165">Cleavage on pair of basic residues</keyword>
<dbReference type="Pfam" id="PF02102">
    <property type="entry name" value="Peptidase_M35"/>
    <property type="match status" value="1"/>
</dbReference>
<dbReference type="InterPro" id="IPR050414">
    <property type="entry name" value="Fungal_M35_metalloproteases"/>
</dbReference>
<dbReference type="OrthoDB" id="412874at2759"/>
<evidence type="ECO:0000256" key="13">
    <source>
        <dbReference type="PIRSR" id="PIRSR601384-1"/>
    </source>
</evidence>
<evidence type="ECO:0000256" key="10">
    <source>
        <dbReference type="ARBA" id="ARBA00022833"/>
    </source>
</evidence>
<evidence type="ECO:0000313" key="19">
    <source>
        <dbReference type="Proteomes" id="UP000078397"/>
    </source>
</evidence>
<keyword evidence="8 16" id="KW-0732">Signal</keyword>
<keyword evidence="4 15" id="KW-0964">Secreted</keyword>
<dbReference type="CDD" id="cd11008">
    <property type="entry name" value="M35_deuterolysin_like"/>
    <property type="match status" value="1"/>
</dbReference>
<evidence type="ECO:0000256" key="3">
    <source>
        <dbReference type="ARBA" id="ARBA00010279"/>
    </source>
</evidence>
<dbReference type="Gene3D" id="3.40.390.10">
    <property type="entry name" value="Collagenase (Catalytic Domain)"/>
    <property type="match status" value="1"/>
</dbReference>
<feature type="domain" description="Lysine-specific metallo-endopeptidase" evidence="17">
    <location>
        <begin position="194"/>
        <end position="341"/>
    </location>
</feature>
<feature type="chain" id="PRO_5012995033" description="Neutral protease 2" evidence="16">
    <location>
        <begin position="16"/>
        <end position="347"/>
    </location>
</feature>
<dbReference type="GO" id="GO:0046872">
    <property type="term" value="F:metal ion binding"/>
    <property type="evidence" value="ECO:0007669"/>
    <property type="project" value="UniProtKB-KW"/>
</dbReference>
<feature type="signal peptide" evidence="16">
    <location>
        <begin position="1"/>
        <end position="15"/>
    </location>
</feature>
<evidence type="ECO:0000256" key="12">
    <source>
        <dbReference type="ARBA" id="ARBA00023145"/>
    </source>
</evidence>
<comment type="caution">
    <text evidence="18">The sequence shown here is derived from an EMBL/GenBank/DDBJ whole genome shotgun (WGS) entry which is preliminary data.</text>
</comment>
<dbReference type="Proteomes" id="UP000078397">
    <property type="component" value="Unassembled WGS sequence"/>
</dbReference>
<keyword evidence="11 15" id="KW-0482">Metalloprotease</keyword>
<dbReference type="EC" id="3.4.24.39" evidence="15"/>
<reference evidence="18 19" key="1">
    <citation type="journal article" date="2016" name="PLoS Pathog.">
        <title>Biosynthesis of antibiotic leucinostatins in bio-control fungus Purpureocillium lilacinum and their inhibition on phytophthora revealed by genome mining.</title>
        <authorList>
            <person name="Wang G."/>
            <person name="Liu Z."/>
            <person name="Lin R."/>
            <person name="Li E."/>
            <person name="Mao Z."/>
            <person name="Ling J."/>
            <person name="Yang Y."/>
            <person name="Yin W.B."/>
            <person name="Xie B."/>
        </authorList>
    </citation>
    <scope>NUCLEOTIDE SEQUENCE [LARGE SCALE GENOMIC DNA]</scope>
    <source>
        <strain evidence="18">170</strain>
    </source>
</reference>
<keyword evidence="19" id="KW-1185">Reference proteome</keyword>
<dbReference type="RefSeq" id="XP_018136858.1">
    <property type="nucleotide sequence ID" value="XM_018294702.1"/>
</dbReference>
<dbReference type="SMART" id="SM01351">
    <property type="entry name" value="Aspzincin_M35"/>
    <property type="match status" value="1"/>
</dbReference>
<dbReference type="PRINTS" id="PR00768">
    <property type="entry name" value="DEUTEROLYSIN"/>
</dbReference>
<evidence type="ECO:0000256" key="14">
    <source>
        <dbReference type="PIRSR" id="PIRSR601384-2"/>
    </source>
</evidence>
<evidence type="ECO:0000256" key="6">
    <source>
        <dbReference type="ARBA" id="ARBA00022685"/>
    </source>
</evidence>
<accession>A0A179F0R5</accession>
<dbReference type="GeneID" id="28858696"/>
<comment type="cofactor">
    <cofactor evidence="14 15">
        <name>Zn(2+)</name>
        <dbReference type="ChEBI" id="CHEBI:29105"/>
    </cofactor>
    <text evidence="14 15">Binds 1 zinc ion per subunit.</text>
</comment>
<evidence type="ECO:0000256" key="5">
    <source>
        <dbReference type="ARBA" id="ARBA00022670"/>
    </source>
</evidence>
<evidence type="ECO:0000256" key="8">
    <source>
        <dbReference type="ARBA" id="ARBA00022729"/>
    </source>
</evidence>
<dbReference type="EMBL" id="LSBJ02000014">
    <property type="protein sequence ID" value="OAQ58739.1"/>
    <property type="molecule type" value="Genomic_DNA"/>
</dbReference>
<evidence type="ECO:0000256" key="1">
    <source>
        <dbReference type="ARBA" id="ARBA00001187"/>
    </source>
</evidence>
<comment type="subcellular location">
    <subcellularLocation>
        <location evidence="2 15">Secreted</location>
    </subcellularLocation>
</comment>
<dbReference type="InterPro" id="IPR024079">
    <property type="entry name" value="MetalloPept_cat_dom_sf"/>
</dbReference>
<dbReference type="Gene3D" id="2.60.40.2970">
    <property type="match status" value="1"/>
</dbReference>
<dbReference type="GO" id="GO:0006508">
    <property type="term" value="P:proteolysis"/>
    <property type="evidence" value="ECO:0007669"/>
    <property type="project" value="UniProtKB-KW"/>
</dbReference>
<dbReference type="PANTHER" id="PTHR37016:SF3">
    <property type="entry name" value="NEUTRAL PROTEASE 2-RELATED"/>
    <property type="match status" value="1"/>
</dbReference>
<gene>
    <name evidence="18" type="ORF">VFPPC_16950</name>
</gene>
<evidence type="ECO:0000256" key="15">
    <source>
        <dbReference type="RuleBase" id="RU361126"/>
    </source>
</evidence>
<name>A0A179F0R5_METCM</name>
<organism evidence="18 19">
    <name type="scientific">Pochonia chlamydosporia 170</name>
    <dbReference type="NCBI Taxonomy" id="1380566"/>
    <lineage>
        <taxon>Eukaryota</taxon>
        <taxon>Fungi</taxon>
        <taxon>Dikarya</taxon>
        <taxon>Ascomycota</taxon>
        <taxon>Pezizomycotina</taxon>
        <taxon>Sordariomycetes</taxon>
        <taxon>Hypocreomycetidae</taxon>
        <taxon>Hypocreales</taxon>
        <taxon>Clavicipitaceae</taxon>
        <taxon>Pochonia</taxon>
    </lineage>
</organism>
<evidence type="ECO:0000256" key="16">
    <source>
        <dbReference type="SAM" id="SignalP"/>
    </source>
</evidence>
<dbReference type="STRING" id="1380566.A0A179F0R5"/>
<keyword evidence="12" id="KW-0865">Zymogen</keyword>
<evidence type="ECO:0000256" key="11">
    <source>
        <dbReference type="ARBA" id="ARBA00023049"/>
    </source>
</evidence>
<keyword evidence="9 15" id="KW-0378">Hydrolase</keyword>
<evidence type="ECO:0000256" key="9">
    <source>
        <dbReference type="ARBA" id="ARBA00022801"/>
    </source>
</evidence>
<comment type="catalytic activity">
    <reaction evidence="1 15">
        <text>Preferential cleavage of bonds with hydrophobic residues in P1'. Also 3-Asn-|-Gln-4 and 8-Gly-|-Ser-9 bonds in insulin B chain.</text>
        <dbReference type="EC" id="3.4.24.39"/>
    </reaction>
</comment>
<feature type="active site" evidence="13">
    <location>
        <position position="300"/>
    </location>
</feature>
<protein>
    <recommendedName>
        <fullName evidence="15">Neutral protease 2</fullName>
        <ecNumber evidence="15">3.4.24.39</ecNumber>
    </recommendedName>
    <alternativeName>
        <fullName evidence="15">Deuterolysin</fullName>
    </alternativeName>
</protein>
<keyword evidence="7 14" id="KW-0479">Metal-binding</keyword>
<evidence type="ECO:0000256" key="7">
    <source>
        <dbReference type="ARBA" id="ARBA00022723"/>
    </source>
</evidence>
<evidence type="ECO:0000256" key="4">
    <source>
        <dbReference type="ARBA" id="ARBA00022525"/>
    </source>
</evidence>
<feature type="binding site" evidence="14">
    <location>
        <position position="312"/>
    </location>
    <ligand>
        <name>Zn(2+)</name>
        <dbReference type="ChEBI" id="CHEBI:29105"/>
        <note>catalytic</note>
    </ligand>
</feature>
<dbReference type="InterPro" id="IPR029463">
    <property type="entry name" value="Lys_MEP"/>
</dbReference>
<proteinExistence type="inferred from homology"/>
<keyword evidence="5 15" id="KW-0645">Protease</keyword>
<evidence type="ECO:0000313" key="18">
    <source>
        <dbReference type="EMBL" id="OAQ58739.1"/>
    </source>
</evidence>
<evidence type="ECO:0000256" key="2">
    <source>
        <dbReference type="ARBA" id="ARBA00004613"/>
    </source>
</evidence>
<dbReference type="GO" id="GO:0005576">
    <property type="term" value="C:extracellular region"/>
    <property type="evidence" value="ECO:0007669"/>
    <property type="project" value="UniProtKB-SubCell"/>
</dbReference>
<comment type="similarity">
    <text evidence="3 15">Belongs to the peptidase M35 family.</text>
</comment>
<dbReference type="KEGG" id="pchm:VFPPC_16950"/>
<dbReference type="SUPFAM" id="SSF55486">
    <property type="entry name" value="Metalloproteases ('zincins'), catalytic domain"/>
    <property type="match status" value="1"/>
</dbReference>
<keyword evidence="10 14" id="KW-0862">Zinc</keyword>
<dbReference type="InterPro" id="IPR001384">
    <property type="entry name" value="Peptidase_M35"/>
</dbReference>
<comment type="function">
    <text evidence="15">Secreted metalloproteinase that allows assimilation of proteinaceous substrates. Shows high activities on basic nuclear substrates such as histone and protamine.</text>
</comment>
<feature type="binding site" evidence="14">
    <location>
        <position position="299"/>
    </location>
    <ligand>
        <name>Zn(2+)</name>
        <dbReference type="ChEBI" id="CHEBI:29105"/>
        <note>catalytic</note>
    </ligand>
</feature>